<accession>A0AAE1A093</accession>
<evidence type="ECO:0000256" key="1">
    <source>
        <dbReference type="SAM" id="MobiDB-lite"/>
    </source>
</evidence>
<name>A0AAE1A093_9GAST</name>
<keyword evidence="3" id="KW-1185">Reference proteome</keyword>
<feature type="region of interest" description="Disordered" evidence="1">
    <location>
        <begin position="34"/>
        <end position="55"/>
    </location>
</feature>
<proteinExistence type="predicted"/>
<evidence type="ECO:0000313" key="3">
    <source>
        <dbReference type="Proteomes" id="UP001283361"/>
    </source>
</evidence>
<dbReference type="EMBL" id="JAWDGP010002890">
    <property type="protein sequence ID" value="KAK3778928.1"/>
    <property type="molecule type" value="Genomic_DNA"/>
</dbReference>
<dbReference type="AlphaFoldDB" id="A0AAE1A093"/>
<organism evidence="2 3">
    <name type="scientific">Elysia crispata</name>
    <name type="common">lettuce slug</name>
    <dbReference type="NCBI Taxonomy" id="231223"/>
    <lineage>
        <taxon>Eukaryota</taxon>
        <taxon>Metazoa</taxon>
        <taxon>Spiralia</taxon>
        <taxon>Lophotrochozoa</taxon>
        <taxon>Mollusca</taxon>
        <taxon>Gastropoda</taxon>
        <taxon>Heterobranchia</taxon>
        <taxon>Euthyneura</taxon>
        <taxon>Panpulmonata</taxon>
        <taxon>Sacoglossa</taxon>
        <taxon>Placobranchoidea</taxon>
        <taxon>Plakobranchidae</taxon>
        <taxon>Elysia</taxon>
    </lineage>
</organism>
<reference evidence="2" key="1">
    <citation type="journal article" date="2023" name="G3 (Bethesda)">
        <title>A reference genome for the long-term kleptoplast-retaining sea slug Elysia crispata morphotype clarki.</title>
        <authorList>
            <person name="Eastman K.E."/>
            <person name="Pendleton A.L."/>
            <person name="Shaikh M.A."/>
            <person name="Suttiyut T."/>
            <person name="Ogas R."/>
            <person name="Tomko P."/>
            <person name="Gavelis G."/>
            <person name="Widhalm J.R."/>
            <person name="Wisecaver J.H."/>
        </authorList>
    </citation>
    <scope>NUCLEOTIDE SEQUENCE</scope>
    <source>
        <strain evidence="2">ECLA1</strain>
    </source>
</reference>
<feature type="non-terminal residue" evidence="2">
    <location>
        <position position="55"/>
    </location>
</feature>
<dbReference type="Proteomes" id="UP001283361">
    <property type="component" value="Unassembled WGS sequence"/>
</dbReference>
<sequence>MSEGENHLYPAALFSQETGQDISGLMIESLATNGRGRQKRRGKEREEATIDYIGA</sequence>
<protein>
    <submittedName>
        <fullName evidence="2">Uncharacterized protein</fullName>
    </submittedName>
</protein>
<gene>
    <name evidence="2" type="ORF">RRG08_034191</name>
</gene>
<evidence type="ECO:0000313" key="2">
    <source>
        <dbReference type="EMBL" id="KAK3778928.1"/>
    </source>
</evidence>
<comment type="caution">
    <text evidence="2">The sequence shown here is derived from an EMBL/GenBank/DDBJ whole genome shotgun (WGS) entry which is preliminary data.</text>
</comment>